<evidence type="ECO:0000313" key="1">
    <source>
        <dbReference type="EMBL" id="MBO4161966.1"/>
    </source>
</evidence>
<gene>
    <name evidence="1" type="ORF">JQN83_14270</name>
</gene>
<keyword evidence="2" id="KW-1185">Reference proteome</keyword>
<accession>A0ABS3V8M3</accession>
<protein>
    <recommendedName>
        <fullName evidence="3">WXG100 family type VII secretion target</fullName>
    </recommendedName>
</protein>
<dbReference type="Proteomes" id="UP000671399">
    <property type="component" value="Unassembled WGS sequence"/>
</dbReference>
<proteinExistence type="predicted"/>
<dbReference type="RefSeq" id="WP_208567615.1">
    <property type="nucleotide sequence ID" value="NZ_JAGFWR010000006.1"/>
</dbReference>
<name>A0ABS3V8M3_9ACTN</name>
<organism evidence="1 2">
    <name type="scientific">Micromonospora antibiotica</name>
    <dbReference type="NCBI Taxonomy" id="2807623"/>
    <lineage>
        <taxon>Bacteria</taxon>
        <taxon>Bacillati</taxon>
        <taxon>Actinomycetota</taxon>
        <taxon>Actinomycetes</taxon>
        <taxon>Micromonosporales</taxon>
        <taxon>Micromonosporaceae</taxon>
        <taxon>Micromonospora</taxon>
    </lineage>
</organism>
<comment type="caution">
    <text evidence="1">The sequence shown here is derived from an EMBL/GenBank/DDBJ whole genome shotgun (WGS) entry which is preliminary data.</text>
</comment>
<dbReference type="EMBL" id="JAGFWR010000006">
    <property type="protein sequence ID" value="MBO4161966.1"/>
    <property type="molecule type" value="Genomic_DNA"/>
</dbReference>
<reference evidence="1 2" key="1">
    <citation type="submission" date="2021-03" db="EMBL/GenBank/DDBJ databases">
        <authorList>
            <person name="Lee D.-H."/>
        </authorList>
    </citation>
    <scope>NUCLEOTIDE SEQUENCE [LARGE SCALE GENOMIC DNA]</scope>
    <source>
        <strain evidence="1 2">MMS20-R2-23</strain>
    </source>
</reference>
<sequence length="314" mass="32956">MSQPRGAVWVDPEGVISVGDSYAQHTAHYDECLRQLGLIRARYTPAWGDDEIGNQFQKQFDQTMDVVEGAVRGVNGLLEYAAVGLRVSGEGYRQADEDATGAGRVIANEFVKSPPEAGAGQVVPGEPAQPAGQPLRYGQRLHHGRALSEGRLTYRGQTVSQLAPRQGDDSMTRGMAVPGAIGEPAESLDKLPASSMPAGFAAALPAISAYRPYDTTGVLVDGEPIPPGYQLQALATFPDGTSRLDANYYDSIIPLGGRRPTSGDGAPIDGNGDQLFLVKPKADAGVDASVPGYRPLLVSFDASGAATPLIVNPA</sequence>
<evidence type="ECO:0008006" key="3">
    <source>
        <dbReference type="Google" id="ProtNLM"/>
    </source>
</evidence>
<evidence type="ECO:0000313" key="2">
    <source>
        <dbReference type="Proteomes" id="UP000671399"/>
    </source>
</evidence>